<feature type="transmembrane region" description="Helical" evidence="1">
    <location>
        <begin position="170"/>
        <end position="188"/>
    </location>
</feature>
<dbReference type="InterPro" id="IPR038050">
    <property type="entry name" value="Neuro_actylchol_rec"/>
</dbReference>
<dbReference type="EMBL" id="NBNE01017768">
    <property type="protein sequence ID" value="OWY92584.1"/>
    <property type="molecule type" value="Genomic_DNA"/>
</dbReference>
<reference evidence="3" key="1">
    <citation type="submission" date="2017-03" db="EMBL/GenBank/DDBJ databases">
        <title>Phytopthora megakarya and P. palmivora, two closely related causual agents of cacao black pod achieved similar genome size and gene model numbers by different mechanisms.</title>
        <authorList>
            <person name="Ali S."/>
            <person name="Shao J."/>
            <person name="Larry D.J."/>
            <person name="Kronmiller B."/>
            <person name="Shen D."/>
            <person name="Strem M.D."/>
            <person name="Melnick R.L."/>
            <person name="Guiltinan M.J."/>
            <person name="Tyler B.M."/>
            <person name="Meinhardt L.W."/>
            <person name="Bailey B.A."/>
        </authorList>
    </citation>
    <scope>NUCLEOTIDE SEQUENCE [LARGE SCALE GENOMIC DNA]</scope>
    <source>
        <strain evidence="3">zdho120</strain>
    </source>
</reference>
<dbReference type="AlphaFoldDB" id="A0A225UHL3"/>
<dbReference type="Gene3D" id="1.20.58.390">
    <property type="entry name" value="Neurotransmitter-gated ion-channel transmembrane domain"/>
    <property type="match status" value="1"/>
</dbReference>
<organism evidence="2 3">
    <name type="scientific">Phytophthora megakarya</name>
    <dbReference type="NCBI Taxonomy" id="4795"/>
    <lineage>
        <taxon>Eukaryota</taxon>
        <taxon>Sar</taxon>
        <taxon>Stramenopiles</taxon>
        <taxon>Oomycota</taxon>
        <taxon>Peronosporomycetes</taxon>
        <taxon>Peronosporales</taxon>
        <taxon>Peronosporaceae</taxon>
        <taxon>Phytophthora</taxon>
    </lineage>
</organism>
<dbReference type="GO" id="GO:0016020">
    <property type="term" value="C:membrane"/>
    <property type="evidence" value="ECO:0007669"/>
    <property type="project" value="InterPro"/>
</dbReference>
<comment type="caution">
    <text evidence="2">The sequence shown here is derived from an EMBL/GenBank/DDBJ whole genome shotgun (WGS) entry which is preliminary data.</text>
</comment>
<evidence type="ECO:0000313" key="3">
    <source>
        <dbReference type="Proteomes" id="UP000198211"/>
    </source>
</evidence>
<keyword evidence="1" id="KW-0812">Transmembrane</keyword>
<accession>A0A225UHL3</accession>
<dbReference type="STRING" id="4795.A0A225UHL3"/>
<feature type="transmembrane region" description="Helical" evidence="1">
    <location>
        <begin position="200"/>
        <end position="224"/>
    </location>
</feature>
<dbReference type="InterPro" id="IPR036719">
    <property type="entry name" value="Neuro-gated_channel_TM_sf"/>
</dbReference>
<protein>
    <submittedName>
        <fullName evidence="2">Uncharacterized protein</fullName>
    </submittedName>
</protein>
<name>A0A225UHL3_9STRA</name>
<feature type="transmembrane region" description="Helical" evidence="1">
    <location>
        <begin position="133"/>
        <end position="158"/>
    </location>
</feature>
<keyword evidence="1" id="KW-0472">Membrane</keyword>
<proteinExistence type="predicted"/>
<dbReference type="SUPFAM" id="SSF90112">
    <property type="entry name" value="Neurotransmitter-gated ion-channel transmembrane pore"/>
    <property type="match status" value="1"/>
</dbReference>
<dbReference type="OrthoDB" id="62474at2759"/>
<feature type="transmembrane region" description="Helical" evidence="1">
    <location>
        <begin position="74"/>
        <end position="97"/>
    </location>
</feature>
<keyword evidence="1" id="KW-1133">Transmembrane helix</keyword>
<sequence>MTLRNFPVDQQKLTFAFSTGTDVRKTLRISPGAVDAGTFSIANYKLGTVLMWFTKTRHKKGIHFEMMLECLHGYYVTNVAIPSGIFTYLCFISYTPLSDGSLMDTGDRVQIVLTLLLKTVTFTNMVASLTPQISYFTTLCVFLLHHFENAYFSLFVSCFSTRKSWQEHSLLGFPIDFFTLMNIVWVVLNRDDSDTSLITIYTTLFATPSTGSSMIIILVVGLVLTT</sequence>
<dbReference type="Proteomes" id="UP000198211">
    <property type="component" value="Unassembled WGS sequence"/>
</dbReference>
<gene>
    <name evidence="2" type="ORF">PHMEG_00038358</name>
</gene>
<evidence type="ECO:0000256" key="1">
    <source>
        <dbReference type="SAM" id="Phobius"/>
    </source>
</evidence>
<dbReference type="GO" id="GO:0006811">
    <property type="term" value="P:monoatomic ion transport"/>
    <property type="evidence" value="ECO:0007669"/>
    <property type="project" value="InterPro"/>
</dbReference>
<evidence type="ECO:0000313" key="2">
    <source>
        <dbReference type="EMBL" id="OWY92584.1"/>
    </source>
</evidence>
<keyword evidence="3" id="KW-1185">Reference proteome</keyword>